<dbReference type="InterPro" id="IPR001525">
    <property type="entry name" value="C5_MeTfrase"/>
</dbReference>
<dbReference type="Gene3D" id="3.90.120.10">
    <property type="entry name" value="DNA Methylase, subunit A, domain 2"/>
    <property type="match status" value="1"/>
</dbReference>
<dbReference type="EMBL" id="BAABAJ010000013">
    <property type="protein sequence ID" value="GAA3927619.1"/>
    <property type="molecule type" value="Genomic_DNA"/>
</dbReference>
<evidence type="ECO:0000256" key="1">
    <source>
        <dbReference type="ARBA" id="ARBA00022603"/>
    </source>
</evidence>
<gene>
    <name evidence="8" type="ORF">GCM10022244_40970</name>
</gene>
<comment type="catalytic activity">
    <reaction evidence="7">
        <text>a 2'-deoxycytidine in DNA + S-adenosyl-L-methionine = a 5-methyl-2'-deoxycytidine in DNA + S-adenosyl-L-homocysteine + H(+)</text>
        <dbReference type="Rhea" id="RHEA:13681"/>
        <dbReference type="Rhea" id="RHEA-COMP:11369"/>
        <dbReference type="Rhea" id="RHEA-COMP:11370"/>
        <dbReference type="ChEBI" id="CHEBI:15378"/>
        <dbReference type="ChEBI" id="CHEBI:57856"/>
        <dbReference type="ChEBI" id="CHEBI:59789"/>
        <dbReference type="ChEBI" id="CHEBI:85452"/>
        <dbReference type="ChEBI" id="CHEBI:85454"/>
        <dbReference type="EC" id="2.1.1.37"/>
    </reaction>
</comment>
<evidence type="ECO:0000256" key="3">
    <source>
        <dbReference type="ARBA" id="ARBA00022691"/>
    </source>
</evidence>
<keyword evidence="1 5" id="KW-0489">Methyltransferase</keyword>
<dbReference type="SUPFAM" id="SSF53335">
    <property type="entry name" value="S-adenosyl-L-methionine-dependent methyltransferases"/>
    <property type="match status" value="1"/>
</dbReference>
<reference evidence="9" key="1">
    <citation type="journal article" date="2019" name="Int. J. Syst. Evol. Microbiol.">
        <title>The Global Catalogue of Microorganisms (GCM) 10K type strain sequencing project: providing services to taxonomists for standard genome sequencing and annotation.</title>
        <authorList>
            <consortium name="The Broad Institute Genomics Platform"/>
            <consortium name="The Broad Institute Genome Sequencing Center for Infectious Disease"/>
            <person name="Wu L."/>
            <person name="Ma J."/>
        </authorList>
    </citation>
    <scope>NUCLEOTIDE SEQUENCE [LARGE SCALE GENOMIC DNA]</scope>
    <source>
        <strain evidence="9">JCM 16956</strain>
    </source>
</reference>
<dbReference type="EC" id="2.1.1.37" evidence="7"/>
<feature type="active site" evidence="5">
    <location>
        <position position="123"/>
    </location>
</feature>
<keyword evidence="9" id="KW-1185">Reference proteome</keyword>
<name>A0ABP7MS51_9ACTN</name>
<evidence type="ECO:0000313" key="8">
    <source>
        <dbReference type="EMBL" id="GAA3927619.1"/>
    </source>
</evidence>
<evidence type="ECO:0000256" key="2">
    <source>
        <dbReference type="ARBA" id="ARBA00022679"/>
    </source>
</evidence>
<evidence type="ECO:0000256" key="5">
    <source>
        <dbReference type="PROSITE-ProRule" id="PRU01016"/>
    </source>
</evidence>
<dbReference type="PANTHER" id="PTHR10629">
    <property type="entry name" value="CYTOSINE-SPECIFIC METHYLTRANSFERASE"/>
    <property type="match status" value="1"/>
</dbReference>
<evidence type="ECO:0000313" key="9">
    <source>
        <dbReference type="Proteomes" id="UP001501000"/>
    </source>
</evidence>
<dbReference type="InterPro" id="IPR029063">
    <property type="entry name" value="SAM-dependent_MTases_sf"/>
</dbReference>
<protein>
    <recommendedName>
        <fullName evidence="7">Cytosine-specific methyltransferase</fullName>
        <ecNumber evidence="7">2.1.1.37</ecNumber>
    </recommendedName>
</protein>
<dbReference type="Pfam" id="PF00145">
    <property type="entry name" value="DNA_methylase"/>
    <property type="match status" value="1"/>
</dbReference>
<dbReference type="PRINTS" id="PR00105">
    <property type="entry name" value="C5METTRFRASE"/>
</dbReference>
<keyword evidence="4" id="KW-0680">Restriction system</keyword>
<dbReference type="PROSITE" id="PS00094">
    <property type="entry name" value="C5_MTASE_1"/>
    <property type="match status" value="1"/>
</dbReference>
<evidence type="ECO:0000256" key="7">
    <source>
        <dbReference type="RuleBase" id="RU000417"/>
    </source>
</evidence>
<evidence type="ECO:0000256" key="4">
    <source>
        <dbReference type="ARBA" id="ARBA00022747"/>
    </source>
</evidence>
<accession>A0ABP7MS51</accession>
<dbReference type="PANTHER" id="PTHR10629:SF52">
    <property type="entry name" value="DNA (CYTOSINE-5)-METHYLTRANSFERASE 1"/>
    <property type="match status" value="1"/>
</dbReference>
<dbReference type="Proteomes" id="UP001501000">
    <property type="component" value="Unassembled WGS sequence"/>
</dbReference>
<evidence type="ECO:0000256" key="6">
    <source>
        <dbReference type="RuleBase" id="RU000416"/>
    </source>
</evidence>
<keyword evidence="2 5" id="KW-0808">Transferase</keyword>
<dbReference type="NCBIfam" id="TIGR00675">
    <property type="entry name" value="dcm"/>
    <property type="match status" value="1"/>
</dbReference>
<dbReference type="InterPro" id="IPR018117">
    <property type="entry name" value="C5_DNA_meth_AS"/>
</dbReference>
<comment type="caution">
    <text evidence="8">The sequence shown here is derived from an EMBL/GenBank/DDBJ whole genome shotgun (WGS) entry which is preliminary data.</text>
</comment>
<sequence length="651" mass="73090">MEGSAVTKGKYGVPLERSDYLELPPHPDHCTEDNFSEWVARHKGQRLAADLFTGAGGLSLGIQEAGWTIAAGVDFDPRALETHAHNFPGMSLPMDLGDPEVRDRLVALLKEAKIDLVAGGPPCQPFSRAGRSKIRDLVRNHGRDPQDHRKQLWQAYLDVVTRVQPRAVLMENVPDMGLGDDFAVVRIIEEKLEDLGYATQVRLVDAWHYGVPQHRKRLILLARNDIERFDWEPKAERDVTLREAIADLPRFDVKARERVGARELPYQEPENPSDFIALMRAQAPTGSIHDHMTRRVRQDDLEIFSGMTSTTLYSQIPAELRRYRADNFTDKYKRLDWDKRSRSITAHIAKDGYWYIHPEDNRTLTVREAARIQTFPDRFRFAGTRSDAFRQIGNAVPPLLGKAAAAAVAPVEGVESGRRLAPHWRSVRQELSDWAEAARDRETWFHYPGPEMKSPQAAVMALLSGSRLRANELRGIMETMRGKKGVTARLFEQLLGQAPTVSAREKLGRLKPLVDDRYAWREANQYDVPEALGFKPAEEALYTLLLGDQDLLLITQGVLRVGARVNDSEADRTNKLTDGRVNLIRLVGAGTNASLRMAALRVIGNEYCTAQKPHCSLPNRKCPLLKHCLGKPAEDDLYSVSFGDDAAGGLT</sequence>
<dbReference type="Gene3D" id="3.40.50.150">
    <property type="entry name" value="Vaccinia Virus protein VP39"/>
    <property type="match status" value="1"/>
</dbReference>
<keyword evidence="3 5" id="KW-0949">S-adenosyl-L-methionine</keyword>
<proteinExistence type="inferred from homology"/>
<organism evidence="8 9">
    <name type="scientific">Streptomyces gulbargensis</name>
    <dbReference type="NCBI Taxonomy" id="364901"/>
    <lineage>
        <taxon>Bacteria</taxon>
        <taxon>Bacillati</taxon>
        <taxon>Actinomycetota</taxon>
        <taxon>Actinomycetes</taxon>
        <taxon>Kitasatosporales</taxon>
        <taxon>Streptomycetaceae</taxon>
        <taxon>Streptomyces</taxon>
    </lineage>
</organism>
<dbReference type="PROSITE" id="PS51679">
    <property type="entry name" value="SAM_MT_C5"/>
    <property type="match status" value="1"/>
</dbReference>
<comment type="similarity">
    <text evidence="5 6">Belongs to the class I-like SAM-binding methyltransferase superfamily. C5-methyltransferase family.</text>
</comment>
<dbReference type="InterPro" id="IPR050390">
    <property type="entry name" value="C5-Methyltransferase"/>
</dbReference>